<dbReference type="OrthoDB" id="3326149at2"/>
<dbReference type="Pfam" id="PF08817">
    <property type="entry name" value="YukD"/>
    <property type="match status" value="1"/>
</dbReference>
<dbReference type="EMBL" id="RBKT01000001">
    <property type="protein sequence ID" value="RKR89419.1"/>
    <property type="molecule type" value="Genomic_DNA"/>
</dbReference>
<dbReference type="InterPro" id="IPR044049">
    <property type="entry name" value="EccD_transm"/>
</dbReference>
<accession>A0A495JN12</accession>
<feature type="transmembrane region" description="Helical" evidence="1">
    <location>
        <begin position="386"/>
        <end position="407"/>
    </location>
</feature>
<keyword evidence="4" id="KW-1185">Reference proteome</keyword>
<name>A0A495JN12_9ACTN</name>
<feature type="transmembrane region" description="Helical" evidence="1">
    <location>
        <begin position="359"/>
        <end position="380"/>
    </location>
</feature>
<comment type="caution">
    <text evidence="3">The sequence shown here is derived from an EMBL/GenBank/DDBJ whole genome shotgun (WGS) entry which is preliminary data.</text>
</comment>
<dbReference type="Proteomes" id="UP000277671">
    <property type="component" value="Unassembled WGS sequence"/>
</dbReference>
<protein>
    <submittedName>
        <fullName evidence="3">Type VII secretion integral membrane protein EccD</fullName>
    </submittedName>
</protein>
<dbReference type="Pfam" id="PF19053">
    <property type="entry name" value="EccD"/>
    <property type="match status" value="1"/>
</dbReference>
<organism evidence="3 4">
    <name type="scientific">Micromonospora pisi</name>
    <dbReference type="NCBI Taxonomy" id="589240"/>
    <lineage>
        <taxon>Bacteria</taxon>
        <taxon>Bacillati</taxon>
        <taxon>Actinomycetota</taxon>
        <taxon>Actinomycetes</taxon>
        <taxon>Micromonosporales</taxon>
        <taxon>Micromonosporaceae</taxon>
        <taxon>Micromonospora</taxon>
    </lineage>
</organism>
<keyword evidence="1" id="KW-0812">Transmembrane</keyword>
<feature type="transmembrane region" description="Helical" evidence="1">
    <location>
        <begin position="427"/>
        <end position="449"/>
    </location>
</feature>
<sequence length="456" mass="46981">MSQPRCLVTVVGTRKQVDLAVPADAPIAEYSDLLARLVGQESDEALPAVWSLAPTGSPPLPVTASLASVGVVDGTLLYLRDTLASEADEPVVRSVWEVVNDLGNSGRGPRWDVRAKGRVAMLLAAGWLVVALGYLGFTGQHPLLVEALTAVVGIGLAVTARLLQPYPRVLPHGLRVLLGCAVIPSMIMVAVLSLGDPTWDAAHLVYAEIGAVLGLIIALIAVPGVLLAAVTLLVVLAGAITTVVLAFGATPAAAAGTVVTAGTLFLAVAPRVAGLLTAASWLRMSSASVEPQADPDHLAGRVSRARHTLLLLMGVTSAIVAVAQLVLVREASAFAIALTAVATVALFVRAGTFEFMTEAIGPVLAALAGTFGLLATLAHWSATAPLVVPLMLIVGVAALGVGLPVLLWRAGTTAEPDDNRPSRLRPLLTVCQLALPPLLLGVYGVYGLLWGLGRNF</sequence>
<feature type="transmembrane region" description="Helical" evidence="1">
    <location>
        <begin position="119"/>
        <end position="137"/>
    </location>
</feature>
<dbReference type="RefSeq" id="WP_121157865.1">
    <property type="nucleotide sequence ID" value="NZ_RBKT01000001.1"/>
</dbReference>
<feature type="transmembrane region" description="Helical" evidence="1">
    <location>
        <begin position="201"/>
        <end position="220"/>
    </location>
</feature>
<reference evidence="3 4" key="1">
    <citation type="submission" date="2018-10" db="EMBL/GenBank/DDBJ databases">
        <title>Sequencing the genomes of 1000 actinobacteria strains.</title>
        <authorList>
            <person name="Klenk H.-P."/>
        </authorList>
    </citation>
    <scope>NUCLEOTIDE SEQUENCE [LARGE SCALE GENOMIC DNA]</scope>
    <source>
        <strain evidence="3 4">DSM 45175</strain>
    </source>
</reference>
<feature type="transmembrane region" description="Helical" evidence="1">
    <location>
        <begin position="143"/>
        <end position="163"/>
    </location>
</feature>
<feature type="transmembrane region" description="Helical" evidence="1">
    <location>
        <begin position="333"/>
        <end position="352"/>
    </location>
</feature>
<feature type="transmembrane region" description="Helical" evidence="1">
    <location>
        <begin position="225"/>
        <end position="247"/>
    </location>
</feature>
<dbReference type="Gene3D" id="3.10.20.90">
    <property type="entry name" value="Phosphatidylinositol 3-kinase Catalytic Subunit, Chain A, domain 1"/>
    <property type="match status" value="1"/>
</dbReference>
<feature type="transmembrane region" description="Helical" evidence="1">
    <location>
        <begin position="175"/>
        <end position="195"/>
    </location>
</feature>
<keyword evidence="1" id="KW-1133">Transmembrane helix</keyword>
<dbReference type="AlphaFoldDB" id="A0A495JN12"/>
<keyword evidence="1" id="KW-0472">Membrane</keyword>
<evidence type="ECO:0000313" key="3">
    <source>
        <dbReference type="EMBL" id="RKR89419.1"/>
    </source>
</evidence>
<evidence type="ECO:0000259" key="2">
    <source>
        <dbReference type="Pfam" id="PF19053"/>
    </source>
</evidence>
<gene>
    <name evidence="3" type="ORF">BDK92_3765</name>
</gene>
<feature type="transmembrane region" description="Helical" evidence="1">
    <location>
        <begin position="309"/>
        <end position="327"/>
    </location>
</feature>
<dbReference type="InterPro" id="IPR024962">
    <property type="entry name" value="YukD-like"/>
</dbReference>
<feature type="domain" description="EccD-like transmembrane" evidence="2">
    <location>
        <begin position="118"/>
        <end position="452"/>
    </location>
</feature>
<evidence type="ECO:0000256" key="1">
    <source>
        <dbReference type="SAM" id="Phobius"/>
    </source>
</evidence>
<feature type="transmembrane region" description="Helical" evidence="1">
    <location>
        <begin position="253"/>
        <end position="276"/>
    </location>
</feature>
<proteinExistence type="predicted"/>
<evidence type="ECO:0000313" key="4">
    <source>
        <dbReference type="Proteomes" id="UP000277671"/>
    </source>
</evidence>